<dbReference type="Gene3D" id="2.60.40.10">
    <property type="entry name" value="Immunoglobulins"/>
    <property type="match status" value="4"/>
</dbReference>
<evidence type="ECO:0000313" key="3">
    <source>
        <dbReference type="Proteomes" id="UP000075901"/>
    </source>
</evidence>
<protein>
    <recommendedName>
        <fullName evidence="1">Bacterial Ig-like domain-containing protein</fullName>
    </recommendedName>
</protein>
<feature type="domain" description="Bacterial Ig-like" evidence="1">
    <location>
        <begin position="2"/>
        <end position="42"/>
    </location>
</feature>
<reference evidence="3" key="1">
    <citation type="submission" date="2013-09" db="EMBL/GenBank/DDBJ databases">
        <title>The Genome Sequence of Anopheles maculatus species B.</title>
        <authorList>
            <consortium name="The Broad Institute Genomics Platform"/>
            <person name="Neafsey D.E."/>
            <person name="Besansky N."/>
            <person name="Howell P."/>
            <person name="Walton C."/>
            <person name="Young S.K."/>
            <person name="Zeng Q."/>
            <person name="Gargeya S."/>
            <person name="Fitzgerald M."/>
            <person name="Haas B."/>
            <person name="Abouelleil A."/>
            <person name="Allen A.W."/>
            <person name="Alvarado L."/>
            <person name="Arachchi H.M."/>
            <person name="Berlin A.M."/>
            <person name="Chapman S.B."/>
            <person name="Gainer-Dewar J."/>
            <person name="Goldberg J."/>
            <person name="Griggs A."/>
            <person name="Gujja S."/>
            <person name="Hansen M."/>
            <person name="Howarth C."/>
            <person name="Imamovic A."/>
            <person name="Ireland A."/>
            <person name="Larimer J."/>
            <person name="McCowan C."/>
            <person name="Murphy C."/>
            <person name="Pearson M."/>
            <person name="Poon T.W."/>
            <person name="Priest M."/>
            <person name="Roberts A."/>
            <person name="Saif S."/>
            <person name="Shea T."/>
            <person name="Sisk P."/>
            <person name="Sykes S."/>
            <person name="Wortman J."/>
            <person name="Nusbaum C."/>
            <person name="Birren B."/>
        </authorList>
    </citation>
    <scope>NUCLEOTIDE SEQUENCE [LARGE SCALE GENOMIC DNA]</scope>
    <source>
        <strain evidence="3">maculatus3</strain>
    </source>
</reference>
<dbReference type="InterPro" id="IPR044016">
    <property type="entry name" value="Big_13"/>
</dbReference>
<organism evidence="2 3">
    <name type="scientific">Anopheles maculatus</name>
    <dbReference type="NCBI Taxonomy" id="74869"/>
    <lineage>
        <taxon>Eukaryota</taxon>
        <taxon>Metazoa</taxon>
        <taxon>Ecdysozoa</taxon>
        <taxon>Arthropoda</taxon>
        <taxon>Hexapoda</taxon>
        <taxon>Insecta</taxon>
        <taxon>Pterygota</taxon>
        <taxon>Neoptera</taxon>
        <taxon>Endopterygota</taxon>
        <taxon>Diptera</taxon>
        <taxon>Nematocera</taxon>
        <taxon>Culicoidea</taxon>
        <taxon>Culicidae</taxon>
        <taxon>Anophelinae</taxon>
        <taxon>Anopheles</taxon>
        <taxon>Anopheles maculatus group</taxon>
    </lineage>
</organism>
<dbReference type="VEuPathDB" id="VectorBase:AMAM010528"/>
<dbReference type="Pfam" id="PF19077">
    <property type="entry name" value="Big_13"/>
    <property type="match status" value="4"/>
</dbReference>
<dbReference type="EnsemblMetazoa" id="AMAM010528-RA">
    <property type="protein sequence ID" value="AMAM010528-PA"/>
    <property type="gene ID" value="AMAM010528"/>
</dbReference>
<sequence>GGNWSFTPTTKLPDGAYSFSVTGTNSAGQESAHSGSQTITIDATPPNPVSGLTVNDDVGSVQGPLANGAVSDDNTPTFKGNAETGSTVTIYANGEVIGSVTVTSPDGSWVYTPATALPDGNYQFATEVTDKAGNSSGKVDGIAITVDTVPGDLKLLQVVDNVEPDGGSRLLNTGDVTNDSTPTFVGTATAGSIVTIKDGASTVLGSVKVDASGNWSFEPETVLSEGVHNFVISGSDAVGNPLTSINFSLTIDTVEPAAPKITDVVDNTLPVLGTVTNGHATNDTTPEIKGTAEKDSTVQIYNQIDATNRVLLGTALADSNGQWVLTLTDDKALVDGSYTLVAVATDKAGNVGTASDPWTIIVDTTISDATIAITSISDDLGVSD</sequence>
<dbReference type="Proteomes" id="UP000075901">
    <property type="component" value="Unassembled WGS sequence"/>
</dbReference>
<evidence type="ECO:0000259" key="1">
    <source>
        <dbReference type="Pfam" id="PF19077"/>
    </source>
</evidence>
<dbReference type="InterPro" id="IPR013783">
    <property type="entry name" value="Ig-like_fold"/>
</dbReference>
<evidence type="ECO:0000313" key="2">
    <source>
        <dbReference type="EnsemblMetazoa" id="AMAM010528-PA"/>
    </source>
</evidence>
<name>A0A182SNY7_9DIPT</name>
<feature type="domain" description="Bacterial Ig-like" evidence="1">
    <location>
        <begin position="171"/>
        <end position="253"/>
    </location>
</feature>
<feature type="domain" description="Bacterial Ig-like" evidence="1">
    <location>
        <begin position="63"/>
        <end position="148"/>
    </location>
</feature>
<dbReference type="NCBIfam" id="NF033510">
    <property type="entry name" value="Ca_tandemer"/>
    <property type="match status" value="3"/>
</dbReference>
<keyword evidence="3" id="KW-1185">Reference proteome</keyword>
<dbReference type="AlphaFoldDB" id="A0A182SNY7"/>
<reference evidence="2" key="2">
    <citation type="submission" date="2020-05" db="UniProtKB">
        <authorList>
            <consortium name="EnsemblMetazoa"/>
        </authorList>
    </citation>
    <scope>IDENTIFICATION</scope>
    <source>
        <strain evidence="2">maculatus3</strain>
    </source>
</reference>
<feature type="domain" description="Bacterial Ig-like" evidence="1">
    <location>
        <begin position="275"/>
        <end position="364"/>
    </location>
</feature>
<proteinExistence type="predicted"/>
<accession>A0A182SNY7</accession>